<evidence type="ECO:0000256" key="1">
    <source>
        <dbReference type="SAM" id="SignalP"/>
    </source>
</evidence>
<feature type="domain" description="SnoaL-like" evidence="2">
    <location>
        <begin position="31"/>
        <end position="138"/>
    </location>
</feature>
<sequence length="145" mass="16146">MPLVYSFIVYLALAVLPAQADSLAVERAGQVHSFMAAFNAHDSERMAEHVTDNVEWLSVNGTKIVVETRGKANLISAMDAYFKSCSSCQSELLEVMVSGSRVSTVERATWQSETEQAVQNREQRSIAVYQFAGDLIQRVYYFPAD</sequence>
<organism evidence="3 4">
    <name type="scientific">Pseudidiomarina terrestris</name>
    <dbReference type="NCBI Taxonomy" id="2820060"/>
    <lineage>
        <taxon>Bacteria</taxon>
        <taxon>Pseudomonadati</taxon>
        <taxon>Pseudomonadota</taxon>
        <taxon>Gammaproteobacteria</taxon>
        <taxon>Alteromonadales</taxon>
        <taxon>Idiomarinaceae</taxon>
        <taxon>Pseudidiomarina</taxon>
    </lineage>
</organism>
<dbReference type="InterPro" id="IPR037401">
    <property type="entry name" value="SnoaL-like"/>
</dbReference>
<name>A0AAW7R267_9GAMM</name>
<gene>
    <name evidence="3" type="ORF">J6I90_08200</name>
</gene>
<reference evidence="3 4" key="1">
    <citation type="submission" date="2021-03" db="EMBL/GenBank/DDBJ databases">
        <title>Pseudidiomarina terrestris, a new bacterium isolated from saline soil.</title>
        <authorList>
            <person name="Galisteo C."/>
            <person name="De La Haba R."/>
            <person name="Sanchez-Porro C."/>
            <person name="Ventosa A."/>
        </authorList>
    </citation>
    <scope>NUCLEOTIDE SEQUENCE [LARGE SCALE GENOMIC DNA]</scope>
    <source>
        <strain evidence="3 4">1APP75-32.1</strain>
    </source>
</reference>
<evidence type="ECO:0000313" key="4">
    <source>
        <dbReference type="Proteomes" id="UP001169492"/>
    </source>
</evidence>
<evidence type="ECO:0000313" key="3">
    <source>
        <dbReference type="EMBL" id="MDN7124861.1"/>
    </source>
</evidence>
<dbReference type="Gene3D" id="3.10.450.50">
    <property type="match status" value="1"/>
</dbReference>
<dbReference type="Pfam" id="PF12680">
    <property type="entry name" value="SnoaL_2"/>
    <property type="match status" value="1"/>
</dbReference>
<dbReference type="InterPro" id="IPR032710">
    <property type="entry name" value="NTF2-like_dom_sf"/>
</dbReference>
<dbReference type="RefSeq" id="WP_301774657.1">
    <property type="nucleotide sequence ID" value="NZ_JAGGJB010000004.1"/>
</dbReference>
<feature type="chain" id="PRO_5043723274" evidence="1">
    <location>
        <begin position="21"/>
        <end position="145"/>
    </location>
</feature>
<dbReference type="Proteomes" id="UP001169492">
    <property type="component" value="Unassembled WGS sequence"/>
</dbReference>
<dbReference type="AlphaFoldDB" id="A0AAW7R267"/>
<protein>
    <submittedName>
        <fullName evidence="3">Nuclear transport factor 2 family protein</fullName>
    </submittedName>
</protein>
<evidence type="ECO:0000259" key="2">
    <source>
        <dbReference type="Pfam" id="PF12680"/>
    </source>
</evidence>
<dbReference type="EMBL" id="JAGGJB010000004">
    <property type="protein sequence ID" value="MDN7124861.1"/>
    <property type="molecule type" value="Genomic_DNA"/>
</dbReference>
<keyword evidence="1" id="KW-0732">Signal</keyword>
<feature type="signal peptide" evidence="1">
    <location>
        <begin position="1"/>
        <end position="20"/>
    </location>
</feature>
<accession>A0AAW7R267</accession>
<proteinExistence type="predicted"/>
<dbReference type="SUPFAM" id="SSF54427">
    <property type="entry name" value="NTF2-like"/>
    <property type="match status" value="1"/>
</dbReference>
<comment type="caution">
    <text evidence="3">The sequence shown here is derived from an EMBL/GenBank/DDBJ whole genome shotgun (WGS) entry which is preliminary data.</text>
</comment>